<feature type="short sequence motif" description="Q motif" evidence="12">
    <location>
        <begin position="12"/>
        <end position="40"/>
    </location>
</feature>
<keyword evidence="4 13" id="KW-0547">Nucleotide-binding</keyword>
<evidence type="ECO:0000313" key="20">
    <source>
        <dbReference type="Proteomes" id="UP000189580"/>
    </source>
</evidence>
<dbReference type="GeneID" id="30037289"/>
<proteinExistence type="inferred from homology"/>
<keyword evidence="9" id="KW-0175">Coiled coil</keyword>
<dbReference type="KEGG" id="slb:AWJ20_5086"/>
<dbReference type="InterPro" id="IPR025313">
    <property type="entry name" value="SPB4-like_CTE"/>
</dbReference>
<evidence type="ECO:0000256" key="9">
    <source>
        <dbReference type="ARBA" id="ARBA00023054"/>
    </source>
</evidence>
<dbReference type="Pfam" id="PF13959">
    <property type="entry name" value="CTE_SPB4"/>
    <property type="match status" value="1"/>
</dbReference>
<dbReference type="CDD" id="cd18787">
    <property type="entry name" value="SF2_C_DEAD"/>
    <property type="match status" value="1"/>
</dbReference>
<dbReference type="GO" id="GO:0005524">
    <property type="term" value="F:ATP binding"/>
    <property type="evidence" value="ECO:0007669"/>
    <property type="project" value="UniProtKB-UniRule"/>
</dbReference>
<evidence type="ECO:0000256" key="7">
    <source>
        <dbReference type="ARBA" id="ARBA00022840"/>
    </source>
</evidence>
<dbReference type="Pfam" id="PF00270">
    <property type="entry name" value="DEAD"/>
    <property type="match status" value="1"/>
</dbReference>
<evidence type="ECO:0000256" key="6">
    <source>
        <dbReference type="ARBA" id="ARBA00022806"/>
    </source>
</evidence>
<accession>A0A167EIP6</accession>
<dbReference type="InterPro" id="IPR056330">
    <property type="entry name" value="CTT_SPB4"/>
</dbReference>
<keyword evidence="7 13" id="KW-0067">ATP-binding</keyword>
<dbReference type="SMART" id="SM01178">
    <property type="entry name" value="DUF4217"/>
    <property type="match status" value="1"/>
</dbReference>
<feature type="domain" description="Helicase ATP-binding" evidence="16">
    <location>
        <begin position="43"/>
        <end position="235"/>
    </location>
</feature>
<dbReference type="InterPro" id="IPR014014">
    <property type="entry name" value="RNA_helicase_DEAD_Q_motif"/>
</dbReference>
<dbReference type="Gene3D" id="3.40.50.300">
    <property type="entry name" value="P-loop containing nucleotide triphosphate hydrolases"/>
    <property type="match status" value="2"/>
</dbReference>
<reference evidence="19 20" key="1">
    <citation type="submission" date="2016-02" db="EMBL/GenBank/DDBJ databases">
        <title>Complete genome sequence and transcriptome regulation of the pentose utilising yeast Sugiyamaella lignohabitans.</title>
        <authorList>
            <person name="Bellasio M."/>
            <person name="Peymann A."/>
            <person name="Valli M."/>
            <person name="Sipitzky M."/>
            <person name="Graf A."/>
            <person name="Sauer M."/>
            <person name="Marx H."/>
            <person name="Mattanovich D."/>
        </authorList>
    </citation>
    <scope>NUCLEOTIDE SEQUENCE [LARGE SCALE GENOMIC DNA]</scope>
    <source>
        <strain evidence="19 20">CBS 10342</strain>
    </source>
</reference>
<dbReference type="GO" id="GO:0003724">
    <property type="term" value="F:RNA helicase activity"/>
    <property type="evidence" value="ECO:0007669"/>
    <property type="project" value="UniProtKB-EC"/>
</dbReference>
<dbReference type="PROSITE" id="PS51195">
    <property type="entry name" value="Q_MOTIF"/>
    <property type="match status" value="1"/>
</dbReference>
<dbReference type="InterPro" id="IPR014001">
    <property type="entry name" value="Helicase_ATP-bd"/>
</dbReference>
<dbReference type="SMART" id="SM00487">
    <property type="entry name" value="DEXDc"/>
    <property type="match status" value="1"/>
</dbReference>
<feature type="domain" description="Helicase C-terminal" evidence="17">
    <location>
        <begin position="263"/>
        <end position="432"/>
    </location>
</feature>
<protein>
    <recommendedName>
        <fullName evidence="14">ATP-dependent RNA helicase</fullName>
        <ecNumber evidence="14">3.6.4.13</ecNumber>
    </recommendedName>
</protein>
<keyword evidence="20" id="KW-1185">Reference proteome</keyword>
<evidence type="ECO:0000256" key="8">
    <source>
        <dbReference type="ARBA" id="ARBA00022884"/>
    </source>
</evidence>
<dbReference type="PANTHER" id="PTHR24031">
    <property type="entry name" value="RNA HELICASE"/>
    <property type="match status" value="1"/>
</dbReference>
<sequence>MSDKSTLSSRKWVDLDPQLTPWVLEAVHNLGFTQMTPVQASVIPLFSANKDVVVEAVTGSGKTLSFIIPVIERVLKLDPLLQGETNAIIVSPTRELAEQIYRVLESILDLSNGLDSVEEKKQKKKTRPVRSQLLIGGSTPTHADLKIFTQRRPHILVATPGRLVELLSSNSVRTKAVDCLVFDEADRLLDLGFDTAISQILGYLPKQKRVGLFSATISEAVSEMVRIGMRNPVKIVVRAGKNQSKTPTSLGISYTVVKSPKDKIPLLLDILRKYHYKKAIVYFPTCTSVTFFYSLITFLEEERRKSVGSSNDDLPLPMLCSLHGKLPPGPRHKTLEKFTNSIDQAILLTTDVAARGLDIPGVDLVIQLDPPTDPNVFLHRAGRAGRLGRQGSGIVFLNEGREEDYVDFLSVRKVQMVEEEHNEIPTDYDMSLVRTWLLEDRARHDLALRSYLSYIRFYTKHTATSIFRLANLDLVELARSHHLLRLPKMPELKALPEDQLPKDGWLGEQIDMSEYKYANPQREKARLEELQKQETNKPARTKDIVKKSNKAWSGKLERKELASERREKRKNRQIAKKAATIGDGDSDSDSGAEVDWKEMVQQKKKQKTNNGISAFDDL</sequence>
<organism evidence="19 20">
    <name type="scientific">Sugiyamaella lignohabitans</name>
    <dbReference type="NCBI Taxonomy" id="796027"/>
    <lineage>
        <taxon>Eukaryota</taxon>
        <taxon>Fungi</taxon>
        <taxon>Dikarya</taxon>
        <taxon>Ascomycota</taxon>
        <taxon>Saccharomycotina</taxon>
        <taxon>Dipodascomycetes</taxon>
        <taxon>Dipodascales</taxon>
        <taxon>Trichomonascaceae</taxon>
        <taxon>Sugiyamaella</taxon>
    </lineage>
</organism>
<comment type="catalytic activity">
    <reaction evidence="14">
        <text>ATP + H2O = ADP + phosphate + H(+)</text>
        <dbReference type="Rhea" id="RHEA:13065"/>
        <dbReference type="ChEBI" id="CHEBI:15377"/>
        <dbReference type="ChEBI" id="CHEBI:15378"/>
        <dbReference type="ChEBI" id="CHEBI:30616"/>
        <dbReference type="ChEBI" id="CHEBI:43474"/>
        <dbReference type="ChEBI" id="CHEBI:456216"/>
        <dbReference type="EC" id="3.6.4.13"/>
    </reaction>
</comment>
<comment type="function">
    <text evidence="14">RNA helicase.</text>
</comment>
<dbReference type="GO" id="GO:0005730">
    <property type="term" value="C:nucleolus"/>
    <property type="evidence" value="ECO:0007669"/>
    <property type="project" value="UniProtKB-SubCell"/>
</dbReference>
<evidence type="ECO:0000256" key="5">
    <source>
        <dbReference type="ARBA" id="ARBA00022801"/>
    </source>
</evidence>
<dbReference type="InterPro" id="IPR000629">
    <property type="entry name" value="RNA-helicase_DEAD-box_CS"/>
</dbReference>
<feature type="region of interest" description="Disordered" evidence="15">
    <location>
        <begin position="529"/>
        <end position="594"/>
    </location>
</feature>
<evidence type="ECO:0000256" key="11">
    <source>
        <dbReference type="ARBA" id="ARBA00038002"/>
    </source>
</evidence>
<dbReference type="PROSITE" id="PS51192">
    <property type="entry name" value="HELICASE_ATP_BIND_1"/>
    <property type="match status" value="1"/>
</dbReference>
<evidence type="ECO:0000256" key="13">
    <source>
        <dbReference type="RuleBase" id="RU000492"/>
    </source>
</evidence>
<dbReference type="InterPro" id="IPR001650">
    <property type="entry name" value="Helicase_C-like"/>
</dbReference>
<evidence type="ECO:0000256" key="3">
    <source>
        <dbReference type="ARBA" id="ARBA00022552"/>
    </source>
</evidence>
<keyword evidence="5 13" id="KW-0378">Hydrolase</keyword>
<feature type="compositionally biased region" description="Basic and acidic residues" evidence="15">
    <location>
        <begin position="529"/>
        <end position="546"/>
    </location>
</feature>
<dbReference type="RefSeq" id="XP_018736605.1">
    <property type="nucleotide sequence ID" value="XM_018882204.1"/>
</dbReference>
<keyword evidence="10" id="KW-0539">Nucleus</keyword>
<dbReference type="OrthoDB" id="7396459at2759"/>
<keyword evidence="2" id="KW-0690">Ribosome biogenesis</keyword>
<comment type="similarity">
    <text evidence="11">Belongs to the DEAD box helicase family. DDX55/SPB4 subfamily.</text>
</comment>
<dbReference type="GO" id="GO:0003723">
    <property type="term" value="F:RNA binding"/>
    <property type="evidence" value="ECO:0007669"/>
    <property type="project" value="UniProtKB-UniRule"/>
</dbReference>
<dbReference type="SMART" id="SM00490">
    <property type="entry name" value="HELICc"/>
    <property type="match status" value="1"/>
</dbReference>
<evidence type="ECO:0000256" key="12">
    <source>
        <dbReference type="PROSITE-ProRule" id="PRU00552"/>
    </source>
</evidence>
<name>A0A167EIP6_9ASCO</name>
<dbReference type="PROSITE" id="PS51194">
    <property type="entry name" value="HELICASE_CTER"/>
    <property type="match status" value="1"/>
</dbReference>
<evidence type="ECO:0000256" key="14">
    <source>
        <dbReference type="RuleBase" id="RU365068"/>
    </source>
</evidence>
<dbReference type="SUPFAM" id="SSF52540">
    <property type="entry name" value="P-loop containing nucleoside triphosphate hydrolases"/>
    <property type="match status" value="2"/>
</dbReference>
<dbReference type="CDD" id="cd17960">
    <property type="entry name" value="DEADc_DDX55"/>
    <property type="match status" value="1"/>
</dbReference>
<feature type="domain" description="DEAD-box RNA helicase Q" evidence="18">
    <location>
        <begin position="12"/>
        <end position="40"/>
    </location>
</feature>
<dbReference type="Pfam" id="PF23681">
    <property type="entry name" value="CTT_SPB4"/>
    <property type="match status" value="1"/>
</dbReference>
<evidence type="ECO:0000313" key="19">
    <source>
        <dbReference type="EMBL" id="ANB14128.1"/>
    </source>
</evidence>
<dbReference type="InterPro" id="IPR011545">
    <property type="entry name" value="DEAD/DEAH_box_helicase_dom"/>
</dbReference>
<dbReference type="GO" id="GO:0006364">
    <property type="term" value="P:rRNA processing"/>
    <property type="evidence" value="ECO:0007669"/>
    <property type="project" value="UniProtKB-KW"/>
</dbReference>
<dbReference type="InterPro" id="IPR027417">
    <property type="entry name" value="P-loop_NTPase"/>
</dbReference>
<gene>
    <name evidence="19" type="primary">SPB4</name>
    <name evidence="19" type="ORF">AWJ20_5086</name>
</gene>
<feature type="compositionally biased region" description="Basic and acidic residues" evidence="15">
    <location>
        <begin position="555"/>
        <end position="566"/>
    </location>
</feature>
<evidence type="ECO:0000256" key="15">
    <source>
        <dbReference type="SAM" id="MobiDB-lite"/>
    </source>
</evidence>
<comment type="domain">
    <text evidence="14">The Q motif is unique to and characteristic of the DEAD box family of RNA helicases and controls ATP binding and hydrolysis.</text>
</comment>
<dbReference type="EMBL" id="CP014502">
    <property type="protein sequence ID" value="ANB14128.1"/>
    <property type="molecule type" value="Genomic_DNA"/>
</dbReference>
<keyword evidence="8 14" id="KW-0694">RNA-binding</keyword>
<keyword evidence="6 13" id="KW-0347">Helicase</keyword>
<evidence type="ECO:0000259" key="17">
    <source>
        <dbReference type="PROSITE" id="PS51194"/>
    </source>
</evidence>
<dbReference type="GO" id="GO:0016887">
    <property type="term" value="F:ATP hydrolysis activity"/>
    <property type="evidence" value="ECO:0007669"/>
    <property type="project" value="RHEA"/>
</dbReference>
<dbReference type="Proteomes" id="UP000189580">
    <property type="component" value="Chromosome d"/>
</dbReference>
<evidence type="ECO:0000256" key="2">
    <source>
        <dbReference type="ARBA" id="ARBA00022517"/>
    </source>
</evidence>
<dbReference type="Pfam" id="PF00271">
    <property type="entry name" value="Helicase_C"/>
    <property type="match status" value="1"/>
</dbReference>
<dbReference type="EC" id="3.6.4.13" evidence="14"/>
<evidence type="ECO:0000259" key="16">
    <source>
        <dbReference type="PROSITE" id="PS51192"/>
    </source>
</evidence>
<evidence type="ECO:0000256" key="1">
    <source>
        <dbReference type="ARBA" id="ARBA00004604"/>
    </source>
</evidence>
<dbReference type="AlphaFoldDB" id="A0A167EIP6"/>
<evidence type="ECO:0000256" key="10">
    <source>
        <dbReference type="ARBA" id="ARBA00023242"/>
    </source>
</evidence>
<comment type="subcellular location">
    <subcellularLocation>
        <location evidence="1">Nucleus</location>
        <location evidence="1">Nucleolus</location>
    </subcellularLocation>
</comment>
<evidence type="ECO:0000256" key="4">
    <source>
        <dbReference type="ARBA" id="ARBA00022741"/>
    </source>
</evidence>
<dbReference type="PROSITE" id="PS00039">
    <property type="entry name" value="DEAD_ATP_HELICASE"/>
    <property type="match status" value="1"/>
</dbReference>
<keyword evidence="3" id="KW-0698">rRNA processing</keyword>
<evidence type="ECO:0000259" key="18">
    <source>
        <dbReference type="PROSITE" id="PS51195"/>
    </source>
</evidence>